<gene>
    <name evidence="2" type="ORF">LWI28_028702</name>
</gene>
<evidence type="ECO:0000313" key="2">
    <source>
        <dbReference type="EMBL" id="KAI9182767.1"/>
    </source>
</evidence>
<protein>
    <recommendedName>
        <fullName evidence="4">Retrotransposon gag domain-containing protein</fullName>
    </recommendedName>
</protein>
<dbReference type="PANTHER" id="PTHR33223:SF10">
    <property type="entry name" value="AMINOTRANSFERASE-LIKE PLANT MOBILE DOMAIN-CONTAINING PROTEIN"/>
    <property type="match status" value="1"/>
</dbReference>
<dbReference type="PANTHER" id="PTHR33223">
    <property type="entry name" value="CCHC-TYPE DOMAIN-CONTAINING PROTEIN"/>
    <property type="match status" value="1"/>
</dbReference>
<name>A0AAD5NWI5_ACENE</name>
<evidence type="ECO:0008006" key="4">
    <source>
        <dbReference type="Google" id="ProtNLM"/>
    </source>
</evidence>
<sequence>MPSEKYSGSEDPISHLDSFVHQMEIQNATQSAMCKMFPSNLTDYAETWFRKLPPGSVDYFTKLTRDFCAQFQGIKPRPKDLVLLQNLWAGRLFLSFAKHPPETYQEAYNRALEHVEIEEQLRIKIEYDEAQSAECPKKEVPKPISTKKVQNLPPNRSAYRPPNFSQHRDRYLTRRSSPRTPPLREVARITGEEDGYNHYTPLKASRETIYLAIRYKGLLRKPGPMKAPVDRRNRYECCDFYEDVGHNTSECYSLRNQIEGLVRGGLLIEFLQQVQDSIKMGKEVQGRMQEAEERWKDEGKDLMQQIQLLMGALP</sequence>
<dbReference type="AlphaFoldDB" id="A0AAD5NWI5"/>
<dbReference type="Proteomes" id="UP001064489">
    <property type="component" value="Chromosome 4"/>
</dbReference>
<keyword evidence="3" id="KW-1185">Reference proteome</keyword>
<organism evidence="2 3">
    <name type="scientific">Acer negundo</name>
    <name type="common">Box elder</name>
    <dbReference type="NCBI Taxonomy" id="4023"/>
    <lineage>
        <taxon>Eukaryota</taxon>
        <taxon>Viridiplantae</taxon>
        <taxon>Streptophyta</taxon>
        <taxon>Embryophyta</taxon>
        <taxon>Tracheophyta</taxon>
        <taxon>Spermatophyta</taxon>
        <taxon>Magnoliopsida</taxon>
        <taxon>eudicotyledons</taxon>
        <taxon>Gunneridae</taxon>
        <taxon>Pentapetalae</taxon>
        <taxon>rosids</taxon>
        <taxon>malvids</taxon>
        <taxon>Sapindales</taxon>
        <taxon>Sapindaceae</taxon>
        <taxon>Hippocastanoideae</taxon>
        <taxon>Acereae</taxon>
        <taxon>Acer</taxon>
    </lineage>
</organism>
<reference evidence="2" key="2">
    <citation type="submission" date="2023-02" db="EMBL/GenBank/DDBJ databases">
        <authorList>
            <person name="Swenson N.G."/>
            <person name="Wegrzyn J.L."/>
            <person name="Mcevoy S.L."/>
        </authorList>
    </citation>
    <scope>NUCLEOTIDE SEQUENCE</scope>
    <source>
        <strain evidence="2">91603</strain>
        <tissue evidence="2">Leaf</tissue>
    </source>
</reference>
<comment type="caution">
    <text evidence="2">The sequence shown here is derived from an EMBL/GenBank/DDBJ whole genome shotgun (WGS) entry which is preliminary data.</text>
</comment>
<proteinExistence type="predicted"/>
<dbReference type="EMBL" id="JAJSOW010000101">
    <property type="protein sequence ID" value="KAI9182767.1"/>
    <property type="molecule type" value="Genomic_DNA"/>
</dbReference>
<feature type="region of interest" description="Disordered" evidence="1">
    <location>
        <begin position="145"/>
        <end position="165"/>
    </location>
</feature>
<evidence type="ECO:0000313" key="3">
    <source>
        <dbReference type="Proteomes" id="UP001064489"/>
    </source>
</evidence>
<accession>A0AAD5NWI5</accession>
<reference evidence="2" key="1">
    <citation type="journal article" date="2022" name="Plant J.">
        <title>Strategies of tolerance reflected in two North American maple genomes.</title>
        <authorList>
            <person name="McEvoy S.L."/>
            <person name="Sezen U.U."/>
            <person name="Trouern-Trend A."/>
            <person name="McMahon S.M."/>
            <person name="Schaberg P.G."/>
            <person name="Yang J."/>
            <person name="Wegrzyn J.L."/>
            <person name="Swenson N.G."/>
        </authorList>
    </citation>
    <scope>NUCLEOTIDE SEQUENCE</scope>
    <source>
        <strain evidence="2">91603</strain>
    </source>
</reference>
<evidence type="ECO:0000256" key="1">
    <source>
        <dbReference type="SAM" id="MobiDB-lite"/>
    </source>
</evidence>